<dbReference type="PANTHER" id="PTHR40036">
    <property type="entry name" value="MACROCIN O-METHYLTRANSFERASE"/>
    <property type="match status" value="1"/>
</dbReference>
<accession>A0ABT7APG7</accession>
<dbReference type="InterPro" id="IPR008884">
    <property type="entry name" value="TylF_MeTrfase"/>
</dbReference>
<comment type="caution">
    <text evidence="1">The sequence shown here is derived from an EMBL/GenBank/DDBJ whole genome shotgun (WGS) entry which is preliminary data.</text>
</comment>
<dbReference type="Pfam" id="PF05711">
    <property type="entry name" value="TylF"/>
    <property type="match status" value="1"/>
</dbReference>
<dbReference type="EMBL" id="JAQOSP010000036">
    <property type="protein sequence ID" value="MDJ1168791.1"/>
    <property type="molecule type" value="Genomic_DNA"/>
</dbReference>
<evidence type="ECO:0000313" key="1">
    <source>
        <dbReference type="EMBL" id="MDJ1168791.1"/>
    </source>
</evidence>
<keyword evidence="2" id="KW-1185">Reference proteome</keyword>
<dbReference type="RefSeq" id="WP_283752554.1">
    <property type="nucleotide sequence ID" value="NZ_JAQOSP010000036.1"/>
</dbReference>
<reference evidence="1 2" key="1">
    <citation type="submission" date="2023-01" db="EMBL/GenBank/DDBJ databases">
        <title>Novel diversity within Roseofilum (Cyanobacteria; Desertifilaceae) from marine benthic mats with descriptions of four novel species.</title>
        <authorList>
            <person name="Wang Y."/>
            <person name="Berthold D.E."/>
            <person name="Hu J."/>
            <person name="Lefler F.W."/>
            <person name="Laughinghouse H.D. IV."/>
        </authorList>
    </citation>
    <scope>NUCLEOTIDE SEQUENCE [LARGE SCALE GENOMIC DNA]</scope>
    <source>
        <strain evidence="1 2">BLCC-M154</strain>
    </source>
</reference>
<dbReference type="Gene3D" id="3.40.50.150">
    <property type="entry name" value="Vaccinia Virus protein VP39"/>
    <property type="match status" value="1"/>
</dbReference>
<protein>
    <submittedName>
        <fullName evidence="1">Macrocin O-methyltransferase</fullName>
    </submittedName>
</protein>
<dbReference type="InterPro" id="IPR029063">
    <property type="entry name" value="SAM-dependent_MTases_sf"/>
</dbReference>
<dbReference type="Proteomes" id="UP001235303">
    <property type="component" value="Unassembled WGS sequence"/>
</dbReference>
<name>A0ABT7APG7_9CYAN</name>
<evidence type="ECO:0000313" key="2">
    <source>
        <dbReference type="Proteomes" id="UP001235303"/>
    </source>
</evidence>
<organism evidence="1 2">
    <name type="scientific">Roseofilum acuticapitatum BLCC-M154</name>
    <dbReference type="NCBI Taxonomy" id="3022444"/>
    <lineage>
        <taxon>Bacteria</taxon>
        <taxon>Bacillati</taxon>
        <taxon>Cyanobacteriota</taxon>
        <taxon>Cyanophyceae</taxon>
        <taxon>Desertifilales</taxon>
        <taxon>Desertifilaceae</taxon>
        <taxon>Roseofilum</taxon>
        <taxon>Roseofilum acuticapitatum</taxon>
    </lineage>
</organism>
<gene>
    <name evidence="1" type="ORF">PMG71_05080</name>
</gene>
<proteinExistence type="predicted"/>
<sequence length="256" mass="29838">MTLIDTLKFPYRYIRYQMAGDIRRRYRWVMCKFFPQLGFPKLGLLVNERELLPQYKAAIKYLQEALGAENIGDYLEFGVCQGTSFSLMYSALLKAKLNHVRLFGFDSFEGLPYDEEGIWPQGFFAIDYNYVVESLSAKNIDWSRCSLIKGLYSDTLNSDLIQKHKLRKASLIMIDVDLYASAKEALNFCKPLILDKTIIFFDEWNFQGLADRGKGEKRAFDEFLQENREFTATEMGSYSYFPGDNYGKVFLVRRTE</sequence>
<dbReference type="PANTHER" id="PTHR40036:SF1">
    <property type="entry name" value="MACROCIN O-METHYLTRANSFERASE"/>
    <property type="match status" value="1"/>
</dbReference>